<dbReference type="AlphaFoldDB" id="A0A368C6N1"/>
<feature type="domain" description="DnaT DNA-binding" evidence="1">
    <location>
        <begin position="173"/>
        <end position="229"/>
    </location>
</feature>
<protein>
    <recommendedName>
        <fullName evidence="1">DnaT DNA-binding domain-containing protein</fullName>
    </recommendedName>
</protein>
<dbReference type="Pfam" id="PF17948">
    <property type="entry name" value="DnaT"/>
    <property type="match status" value="2"/>
</dbReference>
<sequence>MSDKKINFEKEVAETLGIEAAVILELYQLKNFDNSITEKNFFDHAIDECSFMTSDAINKSIDKLKKVNLISFDNNQDTKESLKNTFELKTPKQNTKESKIKISQTWLPEKEAIEVIEMGGIPIDFAKSKLKEFKIYWVERNQARDNWNILFIDFIRREWAKENSSNKGMPYCIDKKWTPNEDVYAVLSLSQITKETALKYLKEFIIYWEENGTALKSWNSKFIEYVKRKELNIVTNNGKENNRINEPGKFTKGFTERKSDQSWAKEFKF</sequence>
<dbReference type="Proteomes" id="UP000252915">
    <property type="component" value="Unassembled WGS sequence"/>
</dbReference>
<evidence type="ECO:0000313" key="3">
    <source>
        <dbReference type="Proteomes" id="UP000252915"/>
    </source>
</evidence>
<gene>
    <name evidence="2" type="ORF">DBW92_02360</name>
</gene>
<dbReference type="InterPro" id="IPR040480">
    <property type="entry name" value="DnaT_DNA_bind"/>
</dbReference>
<dbReference type="EMBL" id="QOPI01000009">
    <property type="protein sequence ID" value="RCL44777.1"/>
    <property type="molecule type" value="Genomic_DNA"/>
</dbReference>
<proteinExistence type="predicted"/>
<name>A0A368C6N1_9GAMM</name>
<feature type="domain" description="DnaT DNA-binding" evidence="1">
    <location>
        <begin position="102"/>
        <end position="166"/>
    </location>
</feature>
<evidence type="ECO:0000259" key="1">
    <source>
        <dbReference type="Pfam" id="PF17948"/>
    </source>
</evidence>
<accession>A0A368C6N1</accession>
<organism evidence="2 3">
    <name type="scientific">SAR86 cluster bacterium</name>
    <dbReference type="NCBI Taxonomy" id="2030880"/>
    <lineage>
        <taxon>Bacteria</taxon>
        <taxon>Pseudomonadati</taxon>
        <taxon>Pseudomonadota</taxon>
        <taxon>Gammaproteobacteria</taxon>
        <taxon>SAR86 cluster</taxon>
    </lineage>
</organism>
<dbReference type="Gene3D" id="1.10.8.1180">
    <property type="match status" value="2"/>
</dbReference>
<comment type="caution">
    <text evidence="2">The sequence shown here is derived from an EMBL/GenBank/DDBJ whole genome shotgun (WGS) entry which is preliminary data.</text>
</comment>
<reference evidence="2 3" key="1">
    <citation type="journal article" date="2018" name="Microbiome">
        <title>Fine metagenomic profile of the Mediterranean stratified and mixed water columns revealed by assembly and recruitment.</title>
        <authorList>
            <person name="Haro-Moreno J.M."/>
            <person name="Lopez-Perez M."/>
            <person name="De La Torre J.R."/>
            <person name="Picazo A."/>
            <person name="Camacho A."/>
            <person name="Rodriguez-Valera F."/>
        </authorList>
    </citation>
    <scope>NUCLEOTIDE SEQUENCE [LARGE SCALE GENOMIC DNA]</scope>
    <source>
        <strain evidence="2">MED-G78</strain>
    </source>
</reference>
<evidence type="ECO:0000313" key="2">
    <source>
        <dbReference type="EMBL" id="RCL44777.1"/>
    </source>
</evidence>